<dbReference type="SUPFAM" id="SSF51261">
    <property type="entry name" value="Duplicated hybrid motif"/>
    <property type="match status" value="1"/>
</dbReference>
<accession>A0A841E9G3</accession>
<keyword evidence="1 2" id="KW-0732">Signal</keyword>
<reference evidence="4 5" key="1">
    <citation type="submission" date="2020-08" db="EMBL/GenBank/DDBJ databases">
        <title>Sequencing the genomes of 1000 actinobacteria strains.</title>
        <authorList>
            <person name="Klenk H.-P."/>
        </authorList>
    </citation>
    <scope>NUCLEOTIDE SEQUENCE [LARGE SCALE GENOMIC DNA]</scope>
    <source>
        <strain evidence="4 5">DSM 44593</strain>
    </source>
</reference>
<feature type="chain" id="PRO_5032770463" evidence="2">
    <location>
        <begin position="34"/>
        <end position="178"/>
    </location>
</feature>
<keyword evidence="5" id="KW-1185">Reference proteome</keyword>
<protein>
    <submittedName>
        <fullName evidence="4">Murein DD-endopeptidase MepM/ murein hydrolase activator NlpD</fullName>
    </submittedName>
</protein>
<dbReference type="PANTHER" id="PTHR21666:SF289">
    <property type="entry name" value="L-ALA--D-GLU ENDOPEPTIDASE"/>
    <property type="match status" value="1"/>
</dbReference>
<evidence type="ECO:0000256" key="2">
    <source>
        <dbReference type="SAM" id="SignalP"/>
    </source>
</evidence>
<evidence type="ECO:0000313" key="4">
    <source>
        <dbReference type="EMBL" id="MBB5999646.1"/>
    </source>
</evidence>
<dbReference type="GO" id="GO:0004222">
    <property type="term" value="F:metalloendopeptidase activity"/>
    <property type="evidence" value="ECO:0007669"/>
    <property type="project" value="TreeGrafter"/>
</dbReference>
<dbReference type="PANTHER" id="PTHR21666">
    <property type="entry name" value="PEPTIDASE-RELATED"/>
    <property type="match status" value="1"/>
</dbReference>
<dbReference type="AlphaFoldDB" id="A0A841E9G3"/>
<keyword evidence="4" id="KW-0378">Hydrolase</keyword>
<gene>
    <name evidence="4" type="ORF">HNR25_003397</name>
</gene>
<dbReference type="RefSeq" id="WP_184636607.1">
    <property type="nucleotide sequence ID" value="NZ_BAABKT010000039.1"/>
</dbReference>
<comment type="caution">
    <text evidence="4">The sequence shown here is derived from an EMBL/GenBank/DDBJ whole genome shotgun (WGS) entry which is preliminary data.</text>
</comment>
<organism evidence="4 5">
    <name type="scientific">Streptomonospora salina</name>
    <dbReference type="NCBI Taxonomy" id="104205"/>
    <lineage>
        <taxon>Bacteria</taxon>
        <taxon>Bacillati</taxon>
        <taxon>Actinomycetota</taxon>
        <taxon>Actinomycetes</taxon>
        <taxon>Streptosporangiales</taxon>
        <taxon>Nocardiopsidaceae</taxon>
        <taxon>Streptomonospora</taxon>
    </lineage>
</organism>
<name>A0A841E9G3_9ACTN</name>
<evidence type="ECO:0000256" key="1">
    <source>
        <dbReference type="ARBA" id="ARBA00022729"/>
    </source>
</evidence>
<dbReference type="InterPro" id="IPR016047">
    <property type="entry name" value="M23ase_b-sheet_dom"/>
</dbReference>
<proteinExistence type="predicted"/>
<evidence type="ECO:0000259" key="3">
    <source>
        <dbReference type="Pfam" id="PF01551"/>
    </source>
</evidence>
<dbReference type="InterPro" id="IPR011055">
    <property type="entry name" value="Dup_hybrid_motif"/>
</dbReference>
<dbReference type="EMBL" id="JACHLY010000001">
    <property type="protein sequence ID" value="MBB5999646.1"/>
    <property type="molecule type" value="Genomic_DNA"/>
</dbReference>
<dbReference type="Gene3D" id="2.70.70.10">
    <property type="entry name" value="Glucose Permease (Domain IIA)"/>
    <property type="match status" value="1"/>
</dbReference>
<sequence length="178" mass="18424">MPAPHRPRSRPHRTRRALACCLAALAFAPFVGAAPAGAREGRWRAPLDGPVHVLRPFDPPAERWLAGHRGVDLAADPGAAVRAAAAGRVAFAGTVAGTGVVSVDHGGLRTTHLPVDPRVERGSRVAAGQELAAVAEDGAHCGARTCLHWGLRHGGTYLDPLAALGLGRVRLLPLGAAR</sequence>
<evidence type="ECO:0000313" key="5">
    <source>
        <dbReference type="Proteomes" id="UP000578077"/>
    </source>
</evidence>
<dbReference type="InterPro" id="IPR050570">
    <property type="entry name" value="Cell_wall_metabolism_enzyme"/>
</dbReference>
<dbReference type="Pfam" id="PF01551">
    <property type="entry name" value="Peptidase_M23"/>
    <property type="match status" value="1"/>
</dbReference>
<feature type="domain" description="M23ase beta-sheet core" evidence="3">
    <location>
        <begin position="67"/>
        <end position="160"/>
    </location>
</feature>
<feature type="signal peptide" evidence="2">
    <location>
        <begin position="1"/>
        <end position="33"/>
    </location>
</feature>
<dbReference type="Proteomes" id="UP000578077">
    <property type="component" value="Unassembled WGS sequence"/>
</dbReference>